<evidence type="ECO:0000313" key="1">
    <source>
        <dbReference type="EMBL" id="GAA3647935.1"/>
    </source>
</evidence>
<name>A0ABP7B567_9PSEU</name>
<comment type="caution">
    <text evidence="1">The sequence shown here is derived from an EMBL/GenBank/DDBJ whole genome shotgun (WGS) entry which is preliminary data.</text>
</comment>
<keyword evidence="2" id="KW-1185">Reference proteome</keyword>
<dbReference type="EMBL" id="BAABBE010000010">
    <property type="protein sequence ID" value="GAA3647935.1"/>
    <property type="molecule type" value="Genomic_DNA"/>
</dbReference>
<protein>
    <submittedName>
        <fullName evidence="1">Uncharacterized protein</fullName>
    </submittedName>
</protein>
<sequence length="91" mass="10079">MIKKPSLRACYSPPARQRFREKPFRVSLDFHHRVVPEAAGGLSSTDTDERIQNTEAIGIHRTVGHHAVEPVIAAGVFLTRTHLAVLVRADA</sequence>
<evidence type="ECO:0000313" key="2">
    <source>
        <dbReference type="Proteomes" id="UP001500711"/>
    </source>
</evidence>
<gene>
    <name evidence="1" type="ORF">GCM10022267_38140</name>
</gene>
<organism evidence="1 2">
    <name type="scientific">Lentzea roselyniae</name>
    <dbReference type="NCBI Taxonomy" id="531940"/>
    <lineage>
        <taxon>Bacteria</taxon>
        <taxon>Bacillati</taxon>
        <taxon>Actinomycetota</taxon>
        <taxon>Actinomycetes</taxon>
        <taxon>Pseudonocardiales</taxon>
        <taxon>Pseudonocardiaceae</taxon>
        <taxon>Lentzea</taxon>
    </lineage>
</organism>
<proteinExistence type="predicted"/>
<accession>A0ABP7B567</accession>
<dbReference type="Proteomes" id="UP001500711">
    <property type="component" value="Unassembled WGS sequence"/>
</dbReference>
<reference evidence="2" key="1">
    <citation type="journal article" date="2019" name="Int. J. Syst. Evol. Microbiol.">
        <title>The Global Catalogue of Microorganisms (GCM) 10K type strain sequencing project: providing services to taxonomists for standard genome sequencing and annotation.</title>
        <authorList>
            <consortium name="The Broad Institute Genomics Platform"/>
            <consortium name="The Broad Institute Genome Sequencing Center for Infectious Disease"/>
            <person name="Wu L."/>
            <person name="Ma J."/>
        </authorList>
    </citation>
    <scope>NUCLEOTIDE SEQUENCE [LARGE SCALE GENOMIC DNA]</scope>
    <source>
        <strain evidence="2">JCM 17494</strain>
    </source>
</reference>